<dbReference type="PANTHER" id="PTHR31694:SF26">
    <property type="entry name" value="OS05G0151100 PROTEIN"/>
    <property type="match status" value="1"/>
</dbReference>
<comment type="caution">
    <text evidence="1">The sequence shown here is derived from an EMBL/GenBank/DDBJ whole genome shotgun (WGS) entry which is preliminary data.</text>
</comment>
<dbReference type="InterPro" id="IPR052965">
    <property type="entry name" value="Pigment-catalase-like"/>
</dbReference>
<gene>
    <name evidence="1" type="ORF">C7Y72_03650</name>
</gene>
<keyword evidence="2" id="KW-1185">Reference proteome</keyword>
<dbReference type="SUPFAM" id="SSF47240">
    <property type="entry name" value="Ferritin-like"/>
    <property type="match status" value="1"/>
</dbReference>
<protein>
    <submittedName>
        <fullName evidence="1">Twin-arginine translocation pathway signal protein</fullName>
    </submittedName>
</protein>
<reference evidence="1 2" key="1">
    <citation type="submission" date="2018-03" db="EMBL/GenBank/DDBJ databases">
        <title>Aquarubrobacter algicola gen. nov., sp. nov., a novel actinobacterium isolated from shallow eutrophic lake during the end of cyanobacterial harmful algal blooms.</title>
        <authorList>
            <person name="Chun S.J."/>
        </authorList>
    </citation>
    <scope>NUCLEOTIDE SEQUENCE [LARGE SCALE GENOMIC DNA]</scope>
    <source>
        <strain evidence="1 2">Seoho-28</strain>
    </source>
</reference>
<dbReference type="Proteomes" id="UP000240739">
    <property type="component" value="Unassembled WGS sequence"/>
</dbReference>
<dbReference type="Gene3D" id="1.20.1260.10">
    <property type="match status" value="1"/>
</dbReference>
<sequence length="211" mass="22016">MSQNIQVPELAQIKVHGHTRAAFLTRASLSAGAVFGLAAVSPITRAAIAQSGGGDLDIANYALTLEYLEAAFYAQALKEVSGLSGDTKKLATELRDNEDEHVGALKSMIEDAGGTPVDVPTVDFGDSFKDEATFLKTANVFEDLGVSAYNGAGPLIESTDILGAAGTIVQVEARHAALVRLARSKPPAPQAFDKASTMDEVLAAAKPFIKS</sequence>
<dbReference type="EMBL" id="PYYB01000001">
    <property type="protein sequence ID" value="PTL58808.1"/>
    <property type="molecule type" value="Genomic_DNA"/>
</dbReference>
<accession>A0A2T4UHV3</accession>
<dbReference type="InterPro" id="IPR012347">
    <property type="entry name" value="Ferritin-like"/>
</dbReference>
<name>A0A2T4UHV3_9ACTN</name>
<proteinExistence type="predicted"/>
<dbReference type="PANTHER" id="PTHR31694">
    <property type="entry name" value="DESICCATION-LIKE PROTEIN"/>
    <property type="match status" value="1"/>
</dbReference>
<evidence type="ECO:0000313" key="1">
    <source>
        <dbReference type="EMBL" id="PTL58808.1"/>
    </source>
</evidence>
<evidence type="ECO:0000313" key="2">
    <source>
        <dbReference type="Proteomes" id="UP000240739"/>
    </source>
</evidence>
<dbReference type="CDD" id="cd00657">
    <property type="entry name" value="Ferritin_like"/>
    <property type="match status" value="1"/>
</dbReference>
<dbReference type="AlphaFoldDB" id="A0A2T4UHV3"/>
<dbReference type="OrthoDB" id="954262at2"/>
<dbReference type="InterPro" id="IPR009078">
    <property type="entry name" value="Ferritin-like_SF"/>
</dbReference>
<dbReference type="RefSeq" id="WP_107567245.1">
    <property type="nucleotide sequence ID" value="NZ_PYYB01000001.1"/>
</dbReference>
<dbReference type="Pfam" id="PF13668">
    <property type="entry name" value="Ferritin_2"/>
    <property type="match status" value="1"/>
</dbReference>
<organism evidence="1 2">
    <name type="scientific">Paraconexibacter algicola</name>
    <dbReference type="NCBI Taxonomy" id="2133960"/>
    <lineage>
        <taxon>Bacteria</taxon>
        <taxon>Bacillati</taxon>
        <taxon>Actinomycetota</taxon>
        <taxon>Thermoleophilia</taxon>
        <taxon>Solirubrobacterales</taxon>
        <taxon>Paraconexibacteraceae</taxon>
        <taxon>Paraconexibacter</taxon>
    </lineage>
</organism>